<accession>A0A518E0T2</accession>
<evidence type="ECO:0000313" key="2">
    <source>
        <dbReference type="EMBL" id="QDU97689.1"/>
    </source>
</evidence>
<feature type="coiled-coil region" evidence="1">
    <location>
        <begin position="172"/>
        <end position="262"/>
    </location>
</feature>
<name>A0A518E0T2_9BACT</name>
<gene>
    <name evidence="2" type="ORF">Pla8534_55420</name>
</gene>
<dbReference type="AlphaFoldDB" id="A0A518E0T2"/>
<dbReference type="KEGG" id="lcre:Pla8534_55420"/>
<protein>
    <submittedName>
        <fullName evidence="2">Uncharacterized protein</fullName>
    </submittedName>
</protein>
<keyword evidence="1" id="KW-0175">Coiled coil</keyword>
<dbReference type="EMBL" id="CP036433">
    <property type="protein sequence ID" value="QDU97689.1"/>
    <property type="molecule type" value="Genomic_DNA"/>
</dbReference>
<keyword evidence="3" id="KW-1185">Reference proteome</keyword>
<evidence type="ECO:0000313" key="3">
    <source>
        <dbReference type="Proteomes" id="UP000317648"/>
    </source>
</evidence>
<reference evidence="2 3" key="1">
    <citation type="submission" date="2019-02" db="EMBL/GenBank/DDBJ databases">
        <title>Deep-cultivation of Planctomycetes and their phenomic and genomic characterization uncovers novel biology.</title>
        <authorList>
            <person name="Wiegand S."/>
            <person name="Jogler M."/>
            <person name="Boedeker C."/>
            <person name="Pinto D."/>
            <person name="Vollmers J."/>
            <person name="Rivas-Marin E."/>
            <person name="Kohn T."/>
            <person name="Peeters S.H."/>
            <person name="Heuer A."/>
            <person name="Rast P."/>
            <person name="Oberbeckmann S."/>
            <person name="Bunk B."/>
            <person name="Jeske O."/>
            <person name="Meyerdierks A."/>
            <person name="Storesund J.E."/>
            <person name="Kallscheuer N."/>
            <person name="Luecker S."/>
            <person name="Lage O.M."/>
            <person name="Pohl T."/>
            <person name="Merkel B.J."/>
            <person name="Hornburger P."/>
            <person name="Mueller R.-W."/>
            <person name="Bruemmer F."/>
            <person name="Labrenz M."/>
            <person name="Spormann A.M."/>
            <person name="Op den Camp H."/>
            <person name="Overmann J."/>
            <person name="Amann R."/>
            <person name="Jetten M.S.M."/>
            <person name="Mascher T."/>
            <person name="Medema M.H."/>
            <person name="Devos D.P."/>
            <person name="Kaster A.-K."/>
            <person name="Ovreas L."/>
            <person name="Rohde M."/>
            <person name="Galperin M.Y."/>
            <person name="Jogler C."/>
        </authorList>
    </citation>
    <scope>NUCLEOTIDE SEQUENCE [LARGE SCALE GENOMIC DNA]</scope>
    <source>
        <strain evidence="2 3">Pla85_3_4</strain>
    </source>
</reference>
<organism evidence="2 3">
    <name type="scientific">Lignipirellula cremea</name>
    <dbReference type="NCBI Taxonomy" id="2528010"/>
    <lineage>
        <taxon>Bacteria</taxon>
        <taxon>Pseudomonadati</taxon>
        <taxon>Planctomycetota</taxon>
        <taxon>Planctomycetia</taxon>
        <taxon>Pirellulales</taxon>
        <taxon>Pirellulaceae</taxon>
        <taxon>Lignipirellula</taxon>
    </lineage>
</organism>
<evidence type="ECO:0000256" key="1">
    <source>
        <dbReference type="SAM" id="Coils"/>
    </source>
</evidence>
<proteinExistence type="predicted"/>
<sequence>MCLMVLVPLLLLILFVGAFWSSQATLTAKVRNDAWRQRYELAQAKAYDFQADSPALTASGQHTVEIVPLLRNFAQPQSRCSVFGDAWHARPDDPSAVPRQRHQELNNHWNGPLSAELASLAGSAAAGDAASAVSQMAALGPQLAQDIGQAVALAESLSKGFSSMEGLANDGIGQAQELAEQGQEELEALLKAAENLIAQAGTELEVKRKEGQEIAGELADLAKQLGDTKLSEADRKKLEEQRDKLQAAKEKLETSIGELEKLGDGLQKGKDALSGLIGL</sequence>
<dbReference type="Proteomes" id="UP000317648">
    <property type="component" value="Chromosome"/>
</dbReference>